<evidence type="ECO:0000313" key="6">
    <source>
        <dbReference type="EMBL" id="QFI63632.1"/>
    </source>
</evidence>
<dbReference type="PRINTS" id="PR00038">
    <property type="entry name" value="HTHLUXR"/>
</dbReference>
<dbReference type="AlphaFoldDB" id="A0A3T1CIP9"/>
<reference evidence="8" key="1">
    <citation type="submission" date="2018-09" db="EMBL/GenBank/DDBJ databases">
        <title>Nocardia yunnanensis sp. nov., an actinomycete isolated from a soil sample.</title>
        <authorList>
            <person name="Zhang J."/>
        </authorList>
    </citation>
    <scope>NUCLEOTIDE SEQUENCE [LARGE SCALE GENOMIC DNA]</scope>
    <source>
        <strain evidence="8">21-3</strain>
    </source>
</reference>
<dbReference type="GO" id="GO:0006355">
    <property type="term" value="P:regulation of DNA-templated transcription"/>
    <property type="evidence" value="ECO:0007669"/>
    <property type="project" value="InterPro"/>
</dbReference>
<evidence type="ECO:0000313" key="7">
    <source>
        <dbReference type="Proteomes" id="UP000290057"/>
    </source>
</evidence>
<proteinExistence type="predicted"/>
<evidence type="ECO:0000256" key="3">
    <source>
        <dbReference type="ARBA" id="ARBA00023163"/>
    </source>
</evidence>
<dbReference type="EMBL" id="AP019389">
    <property type="protein sequence ID" value="BBI20820.1"/>
    <property type="molecule type" value="Genomic_DNA"/>
</dbReference>
<dbReference type="GO" id="GO:0003677">
    <property type="term" value="F:DNA binding"/>
    <property type="evidence" value="ECO:0007669"/>
    <property type="project" value="UniProtKB-KW"/>
</dbReference>
<dbReference type="Gene3D" id="3.30.450.80">
    <property type="entry name" value="Transcription factor LuxR-like, autoinducer-binding domain"/>
    <property type="match status" value="1"/>
</dbReference>
<protein>
    <submittedName>
        <fullName evidence="5">LuxR family transcriptional regulator</fullName>
    </submittedName>
</protein>
<dbReference type="Pfam" id="PF03472">
    <property type="entry name" value="Autoind_bind"/>
    <property type="match status" value="1"/>
</dbReference>
<dbReference type="InterPro" id="IPR036388">
    <property type="entry name" value="WH-like_DNA-bd_sf"/>
</dbReference>
<dbReference type="Proteomes" id="UP000290057">
    <property type="component" value="Chromosome"/>
</dbReference>
<evidence type="ECO:0000256" key="1">
    <source>
        <dbReference type="ARBA" id="ARBA00023015"/>
    </source>
</evidence>
<evidence type="ECO:0000313" key="5">
    <source>
        <dbReference type="EMBL" id="BBI20820.1"/>
    </source>
</evidence>
<dbReference type="InterPro" id="IPR016032">
    <property type="entry name" value="Sig_transdc_resp-reg_C-effctor"/>
</dbReference>
<dbReference type="InterPro" id="IPR005143">
    <property type="entry name" value="TF_LuxR_autoind-bd_dom"/>
</dbReference>
<dbReference type="Proteomes" id="UP000325385">
    <property type="component" value="Chromosome"/>
</dbReference>
<keyword evidence="3" id="KW-0804">Transcription</keyword>
<sequence length="236" mass="26751">MWDFAAHIARMADCEAILEYVYATCIDRGATWFSYHFTPAFESQTSKKTFIWARDLPFEYQKRYISGNWRTLDPVPRLTFEHGPILDWKRAIDLGQSDASAAAFFREIELAGADNWVGFALFGPHNRDGYVSMRFGTDPVGFTQGELQEVHSLLLAAHLQICKIMDGGRSSVSLSDREREVLGWMGRGKSSGDIATILEISPETVRTYTRRIYDKLQTNDRVTATVRALKLGLVDL</sequence>
<dbReference type="SUPFAM" id="SSF46894">
    <property type="entry name" value="C-terminal effector domain of the bipartite response regulators"/>
    <property type="match status" value="1"/>
</dbReference>
<keyword evidence="1" id="KW-0805">Transcription regulation</keyword>
<dbReference type="PANTHER" id="PTHR44688">
    <property type="entry name" value="DNA-BINDING TRANSCRIPTIONAL ACTIVATOR DEVR_DOSR"/>
    <property type="match status" value="1"/>
</dbReference>
<dbReference type="PANTHER" id="PTHR44688:SF16">
    <property type="entry name" value="DNA-BINDING TRANSCRIPTIONAL ACTIVATOR DEVR_DOSR"/>
    <property type="match status" value="1"/>
</dbReference>
<keyword evidence="7" id="KW-1185">Reference proteome</keyword>
<feature type="domain" description="HTH luxR-type" evidence="4">
    <location>
        <begin position="167"/>
        <end position="232"/>
    </location>
</feature>
<dbReference type="Pfam" id="PF00196">
    <property type="entry name" value="GerE"/>
    <property type="match status" value="1"/>
</dbReference>
<dbReference type="CDD" id="cd06170">
    <property type="entry name" value="LuxR_C_like"/>
    <property type="match status" value="1"/>
</dbReference>
<dbReference type="SMART" id="SM00421">
    <property type="entry name" value="HTH_LUXR"/>
    <property type="match status" value="1"/>
</dbReference>
<keyword evidence="2" id="KW-0238">DNA-binding</keyword>
<reference evidence="6" key="2">
    <citation type="submission" date="2018-09" db="EMBL/GenBank/DDBJ databases">
        <authorList>
            <person name="Zhang J."/>
        </authorList>
    </citation>
    <scope>NUCLEOTIDE SEQUENCE</scope>
    <source>
        <strain evidence="6">21-3</strain>
    </source>
</reference>
<dbReference type="PROSITE" id="PS00622">
    <property type="entry name" value="HTH_LUXR_1"/>
    <property type="match status" value="1"/>
</dbReference>
<dbReference type="SUPFAM" id="SSF75516">
    <property type="entry name" value="Pheromone-binding domain of LuxR-like quorum-sensing transcription factors"/>
    <property type="match status" value="1"/>
</dbReference>
<dbReference type="InterPro" id="IPR036693">
    <property type="entry name" value="TF_LuxR_autoind-bd_dom_sf"/>
</dbReference>
<dbReference type="Gene3D" id="1.10.10.10">
    <property type="entry name" value="Winged helix-like DNA-binding domain superfamily/Winged helix DNA-binding domain"/>
    <property type="match status" value="1"/>
</dbReference>
<dbReference type="InterPro" id="IPR000792">
    <property type="entry name" value="Tscrpt_reg_LuxR_C"/>
</dbReference>
<dbReference type="RefSeq" id="WP_082892347.1">
    <property type="nucleotide sequence ID" value="NZ_AP019389.1"/>
</dbReference>
<dbReference type="EMBL" id="CP032228">
    <property type="protein sequence ID" value="QFI63632.1"/>
    <property type="molecule type" value="Genomic_DNA"/>
</dbReference>
<dbReference type="GeneID" id="69697721"/>
<gene>
    <name evidence="6" type="ORF">D0Y83_10435</name>
    <name evidence="5" type="ORF">EKJ_16670</name>
</gene>
<evidence type="ECO:0000313" key="8">
    <source>
        <dbReference type="Proteomes" id="UP000325385"/>
    </source>
</evidence>
<reference evidence="5 7" key="3">
    <citation type="submission" date="2019-01" db="EMBL/GenBank/DDBJ databases">
        <title>Complete genome sequence of Erythrobacter flavus KJ5.</title>
        <authorList>
            <person name="Kanesaki Y."/>
            <person name="Brotosudarmo T."/>
            <person name="Moriuchi R."/>
            <person name="Awai K."/>
        </authorList>
    </citation>
    <scope>NUCLEOTIDE SEQUENCE [LARGE SCALE GENOMIC DNA]</scope>
    <source>
        <strain evidence="5 7">KJ5</strain>
    </source>
</reference>
<organism evidence="5 7">
    <name type="scientific">Qipengyuania flava</name>
    <dbReference type="NCBI Taxonomy" id="192812"/>
    <lineage>
        <taxon>Bacteria</taxon>
        <taxon>Pseudomonadati</taxon>
        <taxon>Pseudomonadota</taxon>
        <taxon>Alphaproteobacteria</taxon>
        <taxon>Sphingomonadales</taxon>
        <taxon>Erythrobacteraceae</taxon>
        <taxon>Qipengyuania</taxon>
    </lineage>
</organism>
<dbReference type="PROSITE" id="PS50043">
    <property type="entry name" value="HTH_LUXR_2"/>
    <property type="match status" value="1"/>
</dbReference>
<evidence type="ECO:0000259" key="4">
    <source>
        <dbReference type="PROSITE" id="PS50043"/>
    </source>
</evidence>
<evidence type="ECO:0000256" key="2">
    <source>
        <dbReference type="ARBA" id="ARBA00023125"/>
    </source>
</evidence>
<accession>A0A3T1CIP9</accession>
<name>A0A3T1CIP9_9SPHN</name>